<evidence type="ECO:0008006" key="3">
    <source>
        <dbReference type="Google" id="ProtNLM"/>
    </source>
</evidence>
<evidence type="ECO:0000313" key="1">
    <source>
        <dbReference type="EMBL" id="QNN50156.1"/>
    </source>
</evidence>
<dbReference type="AlphaFoldDB" id="A0A7G9R3I1"/>
<dbReference type="RefSeq" id="WP_166102359.1">
    <property type="nucleotide sequence ID" value="NZ_BMMY01000002.1"/>
</dbReference>
<dbReference type="KEGG" id="pei:H9L10_03610"/>
<reference evidence="1 2" key="1">
    <citation type="submission" date="2020-08" db="EMBL/GenBank/DDBJ databases">
        <title>Genome sequence of Phycicoccus endophyticus JCM 31784T.</title>
        <authorList>
            <person name="Hyun D.-W."/>
            <person name="Bae J.-W."/>
        </authorList>
    </citation>
    <scope>NUCLEOTIDE SEQUENCE [LARGE SCALE GENOMIC DNA]</scope>
    <source>
        <strain evidence="1 2">JCM 31784</strain>
    </source>
</reference>
<organism evidence="1 2">
    <name type="scientific">Phycicoccus endophyticus</name>
    <dbReference type="NCBI Taxonomy" id="1690220"/>
    <lineage>
        <taxon>Bacteria</taxon>
        <taxon>Bacillati</taxon>
        <taxon>Actinomycetota</taxon>
        <taxon>Actinomycetes</taxon>
        <taxon>Micrococcales</taxon>
        <taxon>Intrasporangiaceae</taxon>
        <taxon>Phycicoccus</taxon>
    </lineage>
</organism>
<sequence>MNLSVSALLTVNEAAHTAGVSPSTVRAWIHRAKRGTLRDADGNPLTLRTTRDARGRTLIAETDLLDIEYATRTTTRGRPRRAPA</sequence>
<accession>A0A7G9R3I1</accession>
<dbReference type="EMBL" id="CP060712">
    <property type="protein sequence ID" value="QNN50156.1"/>
    <property type="molecule type" value="Genomic_DNA"/>
</dbReference>
<protein>
    <recommendedName>
        <fullName evidence="3">Helix-turn-helix domain-containing protein</fullName>
    </recommendedName>
</protein>
<keyword evidence="2" id="KW-1185">Reference proteome</keyword>
<name>A0A7G9R3I1_9MICO</name>
<dbReference type="Proteomes" id="UP000515976">
    <property type="component" value="Chromosome"/>
</dbReference>
<proteinExistence type="predicted"/>
<evidence type="ECO:0000313" key="2">
    <source>
        <dbReference type="Proteomes" id="UP000515976"/>
    </source>
</evidence>
<gene>
    <name evidence="1" type="ORF">H9L10_03610</name>
</gene>